<keyword evidence="2" id="KW-0812">Transmembrane</keyword>
<reference evidence="3 4" key="1">
    <citation type="submission" date="2023-02" db="EMBL/GenBank/DDBJ databases">
        <title>LHISI_Scaffold_Assembly.</title>
        <authorList>
            <person name="Stuart O.P."/>
            <person name="Cleave R."/>
            <person name="Magrath M.J.L."/>
            <person name="Mikheyev A.S."/>
        </authorList>
    </citation>
    <scope>NUCLEOTIDE SEQUENCE [LARGE SCALE GENOMIC DNA]</scope>
    <source>
        <strain evidence="3">Daus_M_001</strain>
        <tissue evidence="3">Leg muscle</tissue>
    </source>
</reference>
<comment type="caution">
    <text evidence="3">The sequence shown here is derived from an EMBL/GenBank/DDBJ whole genome shotgun (WGS) entry which is preliminary data.</text>
</comment>
<evidence type="ECO:0000256" key="2">
    <source>
        <dbReference type="SAM" id="Phobius"/>
    </source>
</evidence>
<dbReference type="EMBL" id="JARBHB010000012">
    <property type="protein sequence ID" value="KAJ8871751.1"/>
    <property type="molecule type" value="Genomic_DNA"/>
</dbReference>
<evidence type="ECO:0000256" key="1">
    <source>
        <dbReference type="SAM" id="MobiDB-lite"/>
    </source>
</evidence>
<evidence type="ECO:0000313" key="4">
    <source>
        <dbReference type="Proteomes" id="UP001159363"/>
    </source>
</evidence>
<organism evidence="3 4">
    <name type="scientific">Dryococelus australis</name>
    <dbReference type="NCBI Taxonomy" id="614101"/>
    <lineage>
        <taxon>Eukaryota</taxon>
        <taxon>Metazoa</taxon>
        <taxon>Ecdysozoa</taxon>
        <taxon>Arthropoda</taxon>
        <taxon>Hexapoda</taxon>
        <taxon>Insecta</taxon>
        <taxon>Pterygota</taxon>
        <taxon>Neoptera</taxon>
        <taxon>Polyneoptera</taxon>
        <taxon>Phasmatodea</taxon>
        <taxon>Verophasmatodea</taxon>
        <taxon>Anareolatae</taxon>
        <taxon>Phasmatidae</taxon>
        <taxon>Eurycanthinae</taxon>
        <taxon>Dryococelus</taxon>
    </lineage>
</organism>
<name>A0ABQ9GIB2_9NEOP</name>
<gene>
    <name evidence="3" type="ORF">PR048_028088</name>
</gene>
<feature type="transmembrane region" description="Helical" evidence="2">
    <location>
        <begin position="393"/>
        <end position="413"/>
    </location>
</feature>
<evidence type="ECO:0008006" key="5">
    <source>
        <dbReference type="Google" id="ProtNLM"/>
    </source>
</evidence>
<keyword evidence="2" id="KW-1133">Transmembrane helix</keyword>
<proteinExistence type="predicted"/>
<accession>A0ABQ9GIB2</accession>
<sequence>MFKICTQVNRTQPSSEGCISKPGSRVQRYGTCEEDTEKEEEAGEEDTTKEEDKETRGQGIGVNGGHQQFTQYAQGNGHEQQAISNYQTPMFFPRYTAGWTTKSVRVGLIGGVVKAKFQVPENQWSGSFPFTRWPSSNMLQDTAVSLHAHHQGELRSLPGRVIPEFRKWESCRTMPFVGGFQRGSPVSPAIAFRRCSILTSFQPHQLSQLIPSQGISLRTPNRDRRCRNDHASRQSAIEYHSWVLERQRAASEQAIYICNPVAMLAVTLYLLMDEKNKEISLYNICFGLTAVSTSYTIELVLHKRADLKIVSNLKSFMARTICNSTDELVKKCKSLATHCVAYCDANSTVKIMLPLEMYRFEEEENIYLFGDILAFQLVSSTFIGASIASVEVLMFVLILYTISQFESLIMLIMKVDLVSKDWFSDTNDGSVRCRSPTERVTSGSDSEDEESIIEDAEDSRSARNLAFVEDGFPALLLRRTAAFLLNMVIALCNSFHSNGGRLFCLSVTKPDQLQAKIIEPLQPQGCISCPMALANAYIREGNCQANTRPIQALYWPVSAHCFYIHVPDRCLVEGVPAAVNVFIISSFKYNGCAMAHNDIDIRERGSTSRQVEEGPIKYVWLECTFEKPQLLDEEICRWEFKTANEALYNVDSIPEAVEGLKEKKTLLLRDLRGYLLA</sequence>
<feature type="region of interest" description="Disordered" evidence="1">
    <location>
        <begin position="8"/>
        <end position="66"/>
    </location>
</feature>
<evidence type="ECO:0000313" key="3">
    <source>
        <dbReference type="EMBL" id="KAJ8871751.1"/>
    </source>
</evidence>
<feature type="transmembrane region" description="Helical" evidence="2">
    <location>
        <begin position="279"/>
        <end position="301"/>
    </location>
</feature>
<dbReference type="Proteomes" id="UP001159363">
    <property type="component" value="Chromosome 11"/>
</dbReference>
<feature type="region of interest" description="Disordered" evidence="1">
    <location>
        <begin position="432"/>
        <end position="452"/>
    </location>
</feature>
<protein>
    <recommendedName>
        <fullName evidence="5">Odorant receptor</fullName>
    </recommendedName>
</protein>
<keyword evidence="4" id="KW-1185">Reference proteome</keyword>
<feature type="compositionally biased region" description="Polar residues" evidence="1">
    <location>
        <begin position="8"/>
        <end position="17"/>
    </location>
</feature>
<feature type="compositionally biased region" description="Acidic residues" evidence="1">
    <location>
        <begin position="32"/>
        <end position="49"/>
    </location>
</feature>
<keyword evidence="2" id="KW-0472">Membrane</keyword>
<feature type="transmembrane region" description="Helical" evidence="2">
    <location>
        <begin position="254"/>
        <end position="272"/>
    </location>
</feature>